<dbReference type="Gene3D" id="1.20.1260.10">
    <property type="match status" value="1"/>
</dbReference>
<comment type="caution">
    <text evidence="2">The sequence shown here is derived from an EMBL/GenBank/DDBJ whole genome shotgun (WGS) entry which is preliminary data.</text>
</comment>
<dbReference type="Proteomes" id="UP000289411">
    <property type="component" value="Unassembled WGS sequence"/>
</dbReference>
<reference evidence="2 3" key="1">
    <citation type="submission" date="2018-09" db="EMBL/GenBank/DDBJ databases">
        <authorList>
            <person name="Grouzdev D.S."/>
            <person name="Krutkina M.S."/>
        </authorList>
    </citation>
    <scope>NUCLEOTIDE SEQUENCE [LARGE SCALE GENOMIC DNA]</scope>
    <source>
        <strain evidence="2 3">RmlP001</strain>
    </source>
</reference>
<evidence type="ECO:0000313" key="3">
    <source>
        <dbReference type="Proteomes" id="UP000289411"/>
    </source>
</evidence>
<dbReference type="Pfam" id="PF13628">
    <property type="entry name" value="DUF4142"/>
    <property type="match status" value="1"/>
</dbReference>
<protein>
    <submittedName>
        <fullName evidence="2">DUF4142 domain-containing protein</fullName>
    </submittedName>
</protein>
<dbReference type="EMBL" id="QYBC01000008">
    <property type="protein sequence ID" value="RYB05106.1"/>
    <property type="molecule type" value="Genomic_DNA"/>
</dbReference>
<reference evidence="2 3" key="2">
    <citation type="submission" date="2019-02" db="EMBL/GenBank/DDBJ databases">
        <title>'Lichenibacterium ramalinii' gen. nov. sp. nov., 'Lichenibacterium minor' gen. nov. sp. nov.</title>
        <authorList>
            <person name="Pankratov T."/>
        </authorList>
    </citation>
    <scope>NUCLEOTIDE SEQUENCE [LARGE SCALE GENOMIC DNA]</scope>
    <source>
        <strain evidence="2 3">RmlP001</strain>
    </source>
</reference>
<proteinExistence type="predicted"/>
<dbReference type="OrthoDB" id="9101320at2"/>
<name>A0A4Q2RFI1_9HYPH</name>
<feature type="domain" description="DUF4142" evidence="1">
    <location>
        <begin position="1"/>
        <end position="120"/>
    </location>
</feature>
<accession>A0A4Q2RFI1</accession>
<evidence type="ECO:0000259" key="1">
    <source>
        <dbReference type="Pfam" id="PF13628"/>
    </source>
</evidence>
<dbReference type="AlphaFoldDB" id="A0A4Q2RFI1"/>
<gene>
    <name evidence="2" type="ORF">D3272_10750</name>
</gene>
<dbReference type="InterPro" id="IPR025419">
    <property type="entry name" value="DUF4142"/>
</dbReference>
<evidence type="ECO:0000313" key="2">
    <source>
        <dbReference type="EMBL" id="RYB05106.1"/>
    </source>
</evidence>
<keyword evidence="3" id="KW-1185">Reference proteome</keyword>
<organism evidence="2 3">
    <name type="scientific">Lichenibacterium ramalinae</name>
    <dbReference type="NCBI Taxonomy" id="2316527"/>
    <lineage>
        <taxon>Bacteria</taxon>
        <taxon>Pseudomonadati</taxon>
        <taxon>Pseudomonadota</taxon>
        <taxon>Alphaproteobacteria</taxon>
        <taxon>Hyphomicrobiales</taxon>
        <taxon>Lichenihabitantaceae</taxon>
        <taxon>Lichenibacterium</taxon>
    </lineage>
</organism>
<sequence>MYEVALGKLAETQGSAQDIKDQGNTEAHDHELVGQALKTAADGAGIAFSSELNADFKARLAKASALSGLQFDRHYVEDMKAIHVADGAAFLEEAKAGTDTALKAFAASTFNIVQRHIGELDARTTEIK</sequence>
<dbReference type="InterPro" id="IPR012347">
    <property type="entry name" value="Ferritin-like"/>
</dbReference>